<keyword evidence="1" id="KW-0472">Membrane</keyword>
<protein>
    <submittedName>
        <fullName evidence="2">Uncharacterized protein</fullName>
    </submittedName>
</protein>
<keyword evidence="1" id="KW-0812">Transmembrane</keyword>
<sequence>MAQIESDDDCPCCECQCDCSTITEILRQPSFRKNVITYIFLITCTYLLVSFYYSSARIPRIRPYRVQLGNMNPVWFTTRCLQLDDPMILSILNISSHMSTWKSSTHVLCQGMYQDFSSFYSLDGEVDASELITLIQHAETASTSKTLAIVSLENKFTKENTIYFSKMAYPMFQCYSGYQKPLSALSESESTYHYIYGGTMYGRLSFPNNIATLSRSDFSGVLIKANDWFRSGYHKDPTYCFPHILIDLSTTSDQPPVARLVQSSQKYYGFMNLLTTTAIKYEIRRPSKSNYFVDLLKIHNMMGLVVKHGNAFALSYITPSKLHEVWILSESLDQETQELTFAVLRTLLRDLNTTHVSMSIYLPPLADIYPGIQQYLKLPLFIRVYSNEVCIGPFTESIFDTLTSSRVFHDPFRLPTKITKNVVHKLKTFF</sequence>
<comment type="caution">
    <text evidence="2">The sequence shown here is derived from an EMBL/GenBank/DDBJ whole genome shotgun (WGS) entry which is preliminary data.</text>
</comment>
<feature type="transmembrane region" description="Helical" evidence="1">
    <location>
        <begin position="35"/>
        <end position="53"/>
    </location>
</feature>
<evidence type="ECO:0000256" key="1">
    <source>
        <dbReference type="SAM" id="Phobius"/>
    </source>
</evidence>
<keyword evidence="3" id="KW-1185">Reference proteome</keyword>
<reference evidence="2 3" key="1">
    <citation type="journal article" date="2023" name="BMC Biol.">
        <title>The compact genome of the sponge Oopsacas minuta (Hexactinellida) is lacking key metazoan core genes.</title>
        <authorList>
            <person name="Santini S."/>
            <person name="Schenkelaars Q."/>
            <person name="Jourda C."/>
            <person name="Duchesne M."/>
            <person name="Belahbib H."/>
            <person name="Rocher C."/>
            <person name="Selva M."/>
            <person name="Riesgo A."/>
            <person name="Vervoort M."/>
            <person name="Leys S.P."/>
            <person name="Kodjabachian L."/>
            <person name="Le Bivic A."/>
            <person name="Borchiellini C."/>
            <person name="Claverie J.M."/>
            <person name="Renard E."/>
        </authorList>
    </citation>
    <scope>NUCLEOTIDE SEQUENCE [LARGE SCALE GENOMIC DNA]</scope>
    <source>
        <strain evidence="2">SPO-2</strain>
    </source>
</reference>
<dbReference type="AlphaFoldDB" id="A0AAV7JRP5"/>
<dbReference type="EMBL" id="JAKMXF010000303">
    <property type="protein sequence ID" value="KAI6651576.1"/>
    <property type="molecule type" value="Genomic_DNA"/>
</dbReference>
<proteinExistence type="predicted"/>
<name>A0AAV7JRP5_9METZ</name>
<accession>A0AAV7JRP5</accession>
<dbReference type="Proteomes" id="UP001165289">
    <property type="component" value="Unassembled WGS sequence"/>
</dbReference>
<evidence type="ECO:0000313" key="3">
    <source>
        <dbReference type="Proteomes" id="UP001165289"/>
    </source>
</evidence>
<keyword evidence="1" id="KW-1133">Transmembrane helix</keyword>
<evidence type="ECO:0000313" key="2">
    <source>
        <dbReference type="EMBL" id="KAI6651576.1"/>
    </source>
</evidence>
<gene>
    <name evidence="2" type="ORF">LOD99_5184</name>
</gene>
<organism evidence="2 3">
    <name type="scientific">Oopsacas minuta</name>
    <dbReference type="NCBI Taxonomy" id="111878"/>
    <lineage>
        <taxon>Eukaryota</taxon>
        <taxon>Metazoa</taxon>
        <taxon>Porifera</taxon>
        <taxon>Hexactinellida</taxon>
        <taxon>Hexasterophora</taxon>
        <taxon>Lyssacinosida</taxon>
        <taxon>Leucopsacidae</taxon>
        <taxon>Oopsacas</taxon>
    </lineage>
</organism>